<proteinExistence type="predicted"/>
<dbReference type="EMBL" id="DP000009">
    <property type="protein sequence ID" value="ABF97452.1"/>
    <property type="molecule type" value="Genomic_DNA"/>
</dbReference>
<feature type="region of interest" description="Disordered" evidence="1">
    <location>
        <begin position="21"/>
        <end position="45"/>
    </location>
</feature>
<dbReference type="AlphaFoldDB" id="Q10H92"/>
<evidence type="ECO:0000313" key="2">
    <source>
        <dbReference type="EMBL" id="ABF97452.1"/>
    </source>
</evidence>
<gene>
    <name evidence="2" type="ordered locus">LOC_Os03g40014</name>
</gene>
<evidence type="ECO:0000256" key="1">
    <source>
        <dbReference type="SAM" id="MobiDB-lite"/>
    </source>
</evidence>
<organism evidence="2">
    <name type="scientific">Oryza sativa subsp. japonica</name>
    <name type="common">Rice</name>
    <dbReference type="NCBI Taxonomy" id="39947"/>
    <lineage>
        <taxon>Eukaryota</taxon>
        <taxon>Viridiplantae</taxon>
        <taxon>Streptophyta</taxon>
        <taxon>Embryophyta</taxon>
        <taxon>Tracheophyta</taxon>
        <taxon>Spermatophyta</taxon>
        <taxon>Magnoliopsida</taxon>
        <taxon>Liliopsida</taxon>
        <taxon>Poales</taxon>
        <taxon>Poaceae</taxon>
        <taxon>BOP clade</taxon>
        <taxon>Oryzoideae</taxon>
        <taxon>Oryzeae</taxon>
        <taxon>Oryzinae</taxon>
        <taxon>Oryza</taxon>
        <taxon>Oryza sativa</taxon>
    </lineage>
</organism>
<protein>
    <submittedName>
        <fullName evidence="2">Uncharacterized protein</fullName>
    </submittedName>
</protein>
<name>Q10H92_ORYSJ</name>
<feature type="compositionally biased region" description="Polar residues" evidence="1">
    <location>
        <begin position="23"/>
        <end position="32"/>
    </location>
</feature>
<accession>Q10H92</accession>
<sequence length="45" mass="5179">MGVANEGERVGIIIDEMEREYSYNKQPEGNASSDEEDDVRRLVYN</sequence>
<reference evidence="2" key="1">
    <citation type="journal article" date="2005" name="Genome Res.">
        <title>Sequence, annotation, and analysis of synteny between rice chromosome 3 and diverged grass species.</title>
        <authorList>
            <consortium name="Rice Chromosome 3 Sequencing Consortium"/>
            <person name="Buell C.R."/>
            <person name="Yuan Q."/>
            <person name="Ouyang S."/>
            <person name="Liu J."/>
            <person name="Zhu W."/>
            <person name="Wang A."/>
            <person name="Maiti R."/>
            <person name="Haas B."/>
            <person name="Wortman J."/>
            <person name="Pertea M."/>
            <person name="Jones K.M."/>
            <person name="Kim M."/>
            <person name="Overton L."/>
            <person name="Tsitrin T."/>
            <person name="Fadrosh D."/>
            <person name="Bera J."/>
            <person name="Weaver B."/>
            <person name="Jin S."/>
            <person name="Johri S."/>
            <person name="Reardon M."/>
            <person name="Webb K."/>
            <person name="Hill J."/>
            <person name="Moffat K."/>
            <person name="Tallon L."/>
            <person name="Van Aken S."/>
            <person name="Lewis M."/>
            <person name="Utterback T."/>
            <person name="Feldblyum T."/>
            <person name="Zismann V."/>
            <person name="Iobst S."/>
            <person name="Hsiao J."/>
            <person name="de Vazeille A.R."/>
            <person name="Salzberg S.L."/>
            <person name="White O."/>
            <person name="Fraser C."/>
            <person name="Yu Y."/>
            <person name="Kim H."/>
            <person name="Rambo T."/>
            <person name="Currie J."/>
            <person name="Collura K."/>
            <person name="Kernodle-Thompson S."/>
            <person name="Wei F."/>
            <person name="Kudrna K."/>
            <person name="Ammiraju J.S."/>
            <person name="Luo M."/>
            <person name="Goicoechea J.L."/>
            <person name="Wing R.A."/>
            <person name="Henry D."/>
            <person name="Oates R."/>
            <person name="Palmer M."/>
            <person name="Pries G."/>
            <person name="Saski C."/>
            <person name="Simmons J."/>
            <person name="Soderlund C."/>
            <person name="Nelson W."/>
            <person name="de la Bastide M."/>
            <person name="Spiegel L."/>
            <person name="Nascimento L."/>
            <person name="Huang E."/>
            <person name="Preston R."/>
            <person name="Zutavern T."/>
            <person name="Palmer L."/>
            <person name="O'Shaughnessy A."/>
            <person name="Dike S."/>
            <person name="McCombie W.R."/>
            <person name="Minx P."/>
            <person name="Cordum H."/>
            <person name="Wilson R."/>
            <person name="Jin W."/>
            <person name="Lee H.R."/>
            <person name="Jiang J."/>
            <person name="Jackson S."/>
        </authorList>
    </citation>
    <scope>NUCLEOTIDE SEQUENCE [LARGE SCALE GENOMIC DNA]</scope>
</reference>
<reference evidence="2" key="2">
    <citation type="submission" date="2006-06" db="EMBL/GenBank/DDBJ databases">
        <authorList>
            <person name="Buell R."/>
            <person name="Wing R.A."/>
            <person name="McCombie W.A."/>
            <person name="Ouyang S."/>
        </authorList>
    </citation>
    <scope>NUCLEOTIDE SEQUENCE</scope>
</reference>